<accession>A0A2P5HM90</accession>
<dbReference type="Gene3D" id="3.10.490.10">
    <property type="entry name" value="Gamma-glutamyl cyclotransferase-like"/>
    <property type="match status" value="1"/>
</dbReference>
<evidence type="ECO:0000313" key="2">
    <source>
        <dbReference type="Proteomes" id="UP000094444"/>
    </source>
</evidence>
<dbReference type="OrthoDB" id="3262926at2759"/>
<gene>
    <name evidence="1" type="ORF">DHEL01_v210253</name>
</gene>
<evidence type="ECO:0000313" key="1">
    <source>
        <dbReference type="EMBL" id="POS71351.1"/>
    </source>
</evidence>
<dbReference type="AlphaFoldDB" id="A0A2P5HM90"/>
<organism evidence="1 2">
    <name type="scientific">Diaporthe helianthi</name>
    <dbReference type="NCBI Taxonomy" id="158607"/>
    <lineage>
        <taxon>Eukaryota</taxon>
        <taxon>Fungi</taxon>
        <taxon>Dikarya</taxon>
        <taxon>Ascomycota</taxon>
        <taxon>Pezizomycotina</taxon>
        <taxon>Sordariomycetes</taxon>
        <taxon>Sordariomycetidae</taxon>
        <taxon>Diaporthales</taxon>
        <taxon>Diaporthaceae</taxon>
        <taxon>Diaporthe</taxon>
    </lineage>
</organism>
<dbReference type="EMBL" id="MAVT02001297">
    <property type="protein sequence ID" value="POS71351.1"/>
    <property type="molecule type" value="Genomic_DNA"/>
</dbReference>
<protein>
    <submittedName>
        <fullName evidence="1">Uncharacterized protein</fullName>
    </submittedName>
</protein>
<comment type="caution">
    <text evidence="1">The sequence shown here is derived from an EMBL/GenBank/DDBJ whole genome shotgun (WGS) entry which is preliminary data.</text>
</comment>
<dbReference type="Proteomes" id="UP000094444">
    <property type="component" value="Unassembled WGS sequence"/>
</dbReference>
<keyword evidence="2" id="KW-1185">Reference proteome</keyword>
<sequence>MYLIVEYQHGAEAPTTLPEESPEIHKRPKQKLRGFAASNAQYLKLQNENPGHDLVLAEDIRREEEHHAAKEKQHESPETYRYFFYGTLVDPTIAQRVLGTEAPPVMRPAILRNRGHLKIVFGVVFAWIGGDDDLHHGEFDLEAYKKAKAELEAADK</sequence>
<reference evidence="1" key="1">
    <citation type="submission" date="2017-09" db="EMBL/GenBank/DDBJ databases">
        <title>Polyketide synthases of a Diaporthe helianthi virulent isolate.</title>
        <authorList>
            <person name="Baroncelli R."/>
        </authorList>
    </citation>
    <scope>NUCLEOTIDE SEQUENCE [LARGE SCALE GENOMIC DNA]</scope>
    <source>
        <strain evidence="1">7/96</strain>
    </source>
</reference>
<proteinExistence type="predicted"/>
<name>A0A2P5HM90_DIAHE</name>
<dbReference type="InParanoid" id="A0A2P5HM90"/>